<dbReference type="SUPFAM" id="SSF52129">
    <property type="entry name" value="Caspase-like"/>
    <property type="match status" value="1"/>
</dbReference>
<evidence type="ECO:0000313" key="4">
    <source>
        <dbReference type="Proteomes" id="UP000033423"/>
    </source>
</evidence>
<dbReference type="InterPro" id="IPR029030">
    <property type="entry name" value="Caspase-like_dom_sf"/>
</dbReference>
<keyword evidence="4" id="KW-1185">Reference proteome</keyword>
<dbReference type="EMBL" id="LACI01001752">
    <property type="protein sequence ID" value="KJU83733.1"/>
    <property type="molecule type" value="Genomic_DNA"/>
</dbReference>
<dbReference type="GO" id="GO:0004197">
    <property type="term" value="F:cysteine-type endopeptidase activity"/>
    <property type="evidence" value="ECO:0007669"/>
    <property type="project" value="InterPro"/>
</dbReference>
<reference evidence="3 4" key="1">
    <citation type="submission" date="2015-02" db="EMBL/GenBank/DDBJ databases">
        <title>Single-cell genomics of uncultivated deep-branching MTB reveals a conserved set of magnetosome genes.</title>
        <authorList>
            <person name="Kolinko S."/>
            <person name="Richter M."/>
            <person name="Glockner F.O."/>
            <person name="Brachmann A."/>
            <person name="Schuler D."/>
        </authorList>
    </citation>
    <scope>NUCLEOTIDE SEQUENCE [LARGE SCALE GENOMIC DNA]</scope>
    <source>
        <strain evidence="3">TM-1</strain>
    </source>
</reference>
<sequence length="167" mass="18166">MIFMAGHGENHRNRYYYLPVNADIDSLRKTGVSFSDIKDTVTAIAGKSLLFLDTCHAGNVMGTRGMGVDLAELIEELVSAENGVVVFASSTGRQESLEDPIWDNGAFTKALVEGLNGKAALIHPDKITINTLGAYISERVKELTEGRQTPTTTTPQTIPDFPIALRR</sequence>
<dbReference type="InterPro" id="IPR011600">
    <property type="entry name" value="Pept_C14_caspase"/>
</dbReference>
<gene>
    <name evidence="3" type="ORF">MBAV_004073</name>
</gene>
<dbReference type="AlphaFoldDB" id="A0A0F3GSR4"/>
<name>A0A0F3GSR4_9BACT</name>
<organism evidence="3 4">
    <name type="scientific">Candidatus Magnetobacterium bavaricum</name>
    <dbReference type="NCBI Taxonomy" id="29290"/>
    <lineage>
        <taxon>Bacteria</taxon>
        <taxon>Pseudomonadati</taxon>
        <taxon>Nitrospirota</taxon>
        <taxon>Thermodesulfovibrionia</taxon>
        <taxon>Thermodesulfovibrionales</taxon>
        <taxon>Candidatus Magnetobacteriaceae</taxon>
        <taxon>Candidatus Magnetobacterium</taxon>
    </lineage>
</organism>
<comment type="caution">
    <text evidence="3">The sequence shown here is derived from an EMBL/GenBank/DDBJ whole genome shotgun (WGS) entry which is preliminary data.</text>
</comment>
<feature type="region of interest" description="Disordered" evidence="1">
    <location>
        <begin position="144"/>
        <end position="167"/>
    </location>
</feature>
<dbReference type="Gene3D" id="3.40.50.1460">
    <property type="match status" value="1"/>
</dbReference>
<accession>A0A0F3GSR4</accession>
<feature type="domain" description="Peptidase C14 caspase" evidence="2">
    <location>
        <begin position="3"/>
        <end position="154"/>
    </location>
</feature>
<feature type="compositionally biased region" description="Low complexity" evidence="1">
    <location>
        <begin position="148"/>
        <end position="157"/>
    </location>
</feature>
<proteinExistence type="predicted"/>
<dbReference type="Pfam" id="PF00656">
    <property type="entry name" value="Peptidase_C14"/>
    <property type="match status" value="1"/>
</dbReference>
<evidence type="ECO:0000259" key="2">
    <source>
        <dbReference type="Pfam" id="PF00656"/>
    </source>
</evidence>
<protein>
    <submittedName>
        <fullName evidence="3">Peptidase C14 caspase catalytic subunit p20</fullName>
    </submittedName>
</protein>
<evidence type="ECO:0000313" key="3">
    <source>
        <dbReference type="EMBL" id="KJU83733.1"/>
    </source>
</evidence>
<dbReference type="GO" id="GO:0006508">
    <property type="term" value="P:proteolysis"/>
    <property type="evidence" value="ECO:0007669"/>
    <property type="project" value="InterPro"/>
</dbReference>
<dbReference type="Proteomes" id="UP000033423">
    <property type="component" value="Unassembled WGS sequence"/>
</dbReference>
<evidence type="ECO:0000256" key="1">
    <source>
        <dbReference type="SAM" id="MobiDB-lite"/>
    </source>
</evidence>